<dbReference type="NCBIfam" id="TIGR01730">
    <property type="entry name" value="RND_mfp"/>
    <property type="match status" value="1"/>
</dbReference>
<dbReference type="InterPro" id="IPR006143">
    <property type="entry name" value="RND_pump_MFP"/>
</dbReference>
<dbReference type="Gene3D" id="2.40.50.100">
    <property type="match status" value="1"/>
</dbReference>
<evidence type="ECO:0000313" key="3">
    <source>
        <dbReference type="Proteomes" id="UP000198512"/>
    </source>
</evidence>
<reference evidence="2 3" key="1">
    <citation type="submission" date="2016-10" db="EMBL/GenBank/DDBJ databases">
        <authorList>
            <person name="Varghese N."/>
            <person name="Submissions S."/>
        </authorList>
    </citation>
    <scope>NUCLEOTIDE SEQUENCE [LARGE SCALE GENOMIC DNA]</scope>
    <source>
        <strain evidence="2 3">CIP 109853</strain>
    </source>
</reference>
<proteinExistence type="inferred from homology"/>
<comment type="similarity">
    <text evidence="1">Belongs to the membrane fusion protein (MFP) (TC 8.A.1) family.</text>
</comment>
<dbReference type="Gene3D" id="2.40.30.170">
    <property type="match status" value="1"/>
</dbReference>
<name>A0ABY1BMA3_9PSED</name>
<sequence>MPGAKQQCSKWGFGSWVVALLLGGTGSDYALSQNAEGSELQARALVTTRDYAILSSEVTARIAEMPRRPGEKFAKGDTLAVFDCAAYRAQRASAAADVRQAGAQYEAQKRLAELRTVGELDVTIAQAVFDKARAELQLQDFHLSRCKINAPYDGVVVEWIGQPHQTANPGDKVIELVGMGGLELELIVPSPSLAWLKPGTAVRARIDETGLDISARIDRIGARIDPVSQSVRVYAVILDGQQQLLPGMSGTALIQNASNL</sequence>
<dbReference type="RefSeq" id="WP_069518412.1">
    <property type="nucleotide sequence ID" value="NZ_FOFP01000016.1"/>
</dbReference>
<dbReference type="PANTHER" id="PTHR30469">
    <property type="entry name" value="MULTIDRUG RESISTANCE PROTEIN MDTA"/>
    <property type="match status" value="1"/>
</dbReference>
<evidence type="ECO:0000256" key="1">
    <source>
        <dbReference type="ARBA" id="ARBA00009477"/>
    </source>
</evidence>
<dbReference type="Proteomes" id="UP000198512">
    <property type="component" value="Unassembled WGS sequence"/>
</dbReference>
<organism evidence="2 3">
    <name type="scientific">Pseudomonas cuatrocienegasensis</name>
    <dbReference type="NCBI Taxonomy" id="543360"/>
    <lineage>
        <taxon>Bacteria</taxon>
        <taxon>Pseudomonadati</taxon>
        <taxon>Pseudomonadota</taxon>
        <taxon>Gammaproteobacteria</taxon>
        <taxon>Pseudomonadales</taxon>
        <taxon>Pseudomonadaceae</taxon>
        <taxon>Pseudomonas</taxon>
    </lineage>
</organism>
<evidence type="ECO:0000313" key="2">
    <source>
        <dbReference type="EMBL" id="SER17242.1"/>
    </source>
</evidence>
<dbReference type="PANTHER" id="PTHR30469:SF15">
    <property type="entry name" value="HLYD FAMILY OF SECRETION PROTEINS"/>
    <property type="match status" value="1"/>
</dbReference>
<dbReference type="EMBL" id="FOFP01000016">
    <property type="protein sequence ID" value="SER17242.1"/>
    <property type="molecule type" value="Genomic_DNA"/>
</dbReference>
<keyword evidence="3" id="KW-1185">Reference proteome</keyword>
<gene>
    <name evidence="2" type="ORF">SAMN05216600_116126</name>
</gene>
<comment type="caution">
    <text evidence="2">The sequence shown here is derived from an EMBL/GenBank/DDBJ whole genome shotgun (WGS) entry which is preliminary data.</text>
</comment>
<accession>A0ABY1BMA3</accession>
<dbReference type="SUPFAM" id="SSF111369">
    <property type="entry name" value="HlyD-like secretion proteins"/>
    <property type="match status" value="1"/>
</dbReference>
<protein>
    <submittedName>
        <fullName evidence="2">RND family efflux transporter, MFP subunit</fullName>
    </submittedName>
</protein>